<keyword evidence="2" id="KW-0436">Ligase</keyword>
<comment type="similarity">
    <text evidence="1">Belongs to the ATP-dependent AMP-binding enzyme family.</text>
</comment>
<dbReference type="InterPro" id="IPR000873">
    <property type="entry name" value="AMP-dep_synth/lig_dom"/>
</dbReference>
<evidence type="ECO:0000256" key="2">
    <source>
        <dbReference type="ARBA" id="ARBA00022598"/>
    </source>
</evidence>
<feature type="non-terminal residue" evidence="4">
    <location>
        <position position="276"/>
    </location>
</feature>
<name>A0A382SBB7_9ZZZZ</name>
<evidence type="ECO:0000313" key="4">
    <source>
        <dbReference type="EMBL" id="SVD06517.1"/>
    </source>
</evidence>
<dbReference type="GO" id="GO:0006631">
    <property type="term" value="P:fatty acid metabolic process"/>
    <property type="evidence" value="ECO:0007669"/>
    <property type="project" value="TreeGrafter"/>
</dbReference>
<reference evidence="4" key="1">
    <citation type="submission" date="2018-05" db="EMBL/GenBank/DDBJ databases">
        <authorList>
            <person name="Lanie J.A."/>
            <person name="Ng W.-L."/>
            <person name="Kazmierczak K.M."/>
            <person name="Andrzejewski T.M."/>
            <person name="Davidsen T.M."/>
            <person name="Wayne K.J."/>
            <person name="Tettelin H."/>
            <person name="Glass J.I."/>
            <person name="Rusch D."/>
            <person name="Podicherti R."/>
            <person name="Tsui H.-C.T."/>
            <person name="Winkler M.E."/>
        </authorList>
    </citation>
    <scope>NUCLEOTIDE SEQUENCE</scope>
</reference>
<dbReference type="Gene3D" id="3.40.50.12780">
    <property type="entry name" value="N-terminal domain of ligase-like"/>
    <property type="match status" value="1"/>
</dbReference>
<feature type="domain" description="AMP-dependent synthetase/ligase" evidence="3">
    <location>
        <begin position="11"/>
        <end position="276"/>
    </location>
</feature>
<dbReference type="EMBL" id="UINC01127415">
    <property type="protein sequence ID" value="SVD06517.1"/>
    <property type="molecule type" value="Genomic_DNA"/>
</dbReference>
<dbReference type="InterPro" id="IPR042099">
    <property type="entry name" value="ANL_N_sf"/>
</dbReference>
<dbReference type="AlphaFoldDB" id="A0A382SBB7"/>
<evidence type="ECO:0000256" key="1">
    <source>
        <dbReference type="ARBA" id="ARBA00006432"/>
    </source>
</evidence>
<dbReference type="Pfam" id="PF00501">
    <property type="entry name" value="AMP-binding"/>
    <property type="match status" value="1"/>
</dbReference>
<organism evidence="4">
    <name type="scientific">marine metagenome</name>
    <dbReference type="NCBI Taxonomy" id="408172"/>
    <lineage>
        <taxon>unclassified sequences</taxon>
        <taxon>metagenomes</taxon>
        <taxon>ecological metagenomes</taxon>
    </lineage>
</organism>
<sequence>MRDANLRNWLDRGASAHPNKFFLNSIDQKKTATYGEVHEFCRRLSRWLREQGFDANDRVALISNNALEHLLFYFGVMYYGATICTIHVGINAGAIQEILKTLDPKLVVFEENVGLELEMGRSGYSTHALGFWSQSECSGIFADIAKTLPQDLARLNRPDDIATIFFTSGTTAKPKGILCTFRHLETNVSAVTEAFDIRPEDLLLDYRSFNWASAQMLSALGVLCRGATLLLARKFSSSRFFDWIESFRPTVVVGNPTVFKMLLSRDPDAAKPDLSS</sequence>
<evidence type="ECO:0000259" key="3">
    <source>
        <dbReference type="Pfam" id="PF00501"/>
    </source>
</evidence>
<gene>
    <name evidence="4" type="ORF">METZ01_LOCUS359371</name>
</gene>
<protein>
    <recommendedName>
        <fullName evidence="3">AMP-dependent synthetase/ligase domain-containing protein</fullName>
    </recommendedName>
</protein>
<accession>A0A382SBB7</accession>
<dbReference type="SUPFAM" id="SSF56801">
    <property type="entry name" value="Acetyl-CoA synthetase-like"/>
    <property type="match status" value="1"/>
</dbReference>
<dbReference type="PANTHER" id="PTHR43201:SF5">
    <property type="entry name" value="MEDIUM-CHAIN ACYL-COA LIGASE ACSF2, MITOCHONDRIAL"/>
    <property type="match status" value="1"/>
</dbReference>
<dbReference type="PANTHER" id="PTHR43201">
    <property type="entry name" value="ACYL-COA SYNTHETASE"/>
    <property type="match status" value="1"/>
</dbReference>
<proteinExistence type="inferred from homology"/>
<dbReference type="GO" id="GO:0031956">
    <property type="term" value="F:medium-chain fatty acid-CoA ligase activity"/>
    <property type="evidence" value="ECO:0007669"/>
    <property type="project" value="TreeGrafter"/>
</dbReference>